<organism evidence="7 8">
    <name type="scientific">Paracoccus sulfuroxidans</name>
    <dbReference type="NCBI Taxonomy" id="384678"/>
    <lineage>
        <taxon>Bacteria</taxon>
        <taxon>Pseudomonadati</taxon>
        <taxon>Pseudomonadota</taxon>
        <taxon>Alphaproteobacteria</taxon>
        <taxon>Rhodobacterales</taxon>
        <taxon>Paracoccaceae</taxon>
        <taxon>Paracoccus</taxon>
    </lineage>
</organism>
<keyword evidence="5" id="KW-0732">Signal</keyword>
<evidence type="ECO:0000256" key="3">
    <source>
        <dbReference type="ARBA" id="ARBA00022989"/>
    </source>
</evidence>
<dbReference type="Pfam" id="PF13103">
    <property type="entry name" value="TonB_2"/>
    <property type="match status" value="1"/>
</dbReference>
<feature type="signal peptide" evidence="5">
    <location>
        <begin position="1"/>
        <end position="23"/>
    </location>
</feature>
<dbReference type="SUPFAM" id="SSF74653">
    <property type="entry name" value="TolA/TonB C-terminal domain"/>
    <property type="match status" value="1"/>
</dbReference>
<feature type="domain" description="TonB C-terminal" evidence="6">
    <location>
        <begin position="43"/>
        <end position="133"/>
    </location>
</feature>
<dbReference type="InterPro" id="IPR006260">
    <property type="entry name" value="TonB/TolA_C"/>
</dbReference>
<dbReference type="OrthoDB" id="7280794at2"/>
<evidence type="ECO:0000259" key="6">
    <source>
        <dbReference type="PROSITE" id="PS52015"/>
    </source>
</evidence>
<dbReference type="RefSeq" id="WP_145399924.1">
    <property type="nucleotide sequence ID" value="NZ_VLKU01000016.1"/>
</dbReference>
<dbReference type="InterPro" id="IPR037682">
    <property type="entry name" value="TonB_C"/>
</dbReference>
<evidence type="ECO:0000313" key="7">
    <source>
        <dbReference type="EMBL" id="TWI28180.1"/>
    </source>
</evidence>
<evidence type="ECO:0000256" key="4">
    <source>
        <dbReference type="ARBA" id="ARBA00023136"/>
    </source>
</evidence>
<dbReference type="Proteomes" id="UP000316225">
    <property type="component" value="Unassembled WGS sequence"/>
</dbReference>
<gene>
    <name evidence="7" type="ORF">IQ24_03797</name>
</gene>
<name>A0A562N7V7_9RHOB</name>
<reference evidence="7 8" key="1">
    <citation type="journal article" date="2015" name="Stand. Genomic Sci.">
        <title>Genomic Encyclopedia of Bacterial and Archaeal Type Strains, Phase III: the genomes of soil and plant-associated and newly described type strains.</title>
        <authorList>
            <person name="Whitman W.B."/>
            <person name="Woyke T."/>
            <person name="Klenk H.P."/>
            <person name="Zhou Y."/>
            <person name="Lilburn T.G."/>
            <person name="Beck B.J."/>
            <person name="De Vos P."/>
            <person name="Vandamme P."/>
            <person name="Eisen J.A."/>
            <person name="Garrity G."/>
            <person name="Hugenholtz P."/>
            <person name="Kyrpides N.C."/>
        </authorList>
    </citation>
    <scope>NUCLEOTIDE SEQUENCE [LARGE SCALE GENOMIC DNA]</scope>
    <source>
        <strain evidence="7 8">CGMCC 1.5364</strain>
    </source>
</reference>
<keyword evidence="4" id="KW-0472">Membrane</keyword>
<evidence type="ECO:0000313" key="8">
    <source>
        <dbReference type="Proteomes" id="UP000316225"/>
    </source>
</evidence>
<dbReference type="AlphaFoldDB" id="A0A562N7V7"/>
<comment type="subcellular location">
    <subcellularLocation>
        <location evidence="1">Membrane</location>
        <topology evidence="1">Single-pass membrane protein</topology>
    </subcellularLocation>
</comment>
<comment type="caution">
    <text evidence="7">The sequence shown here is derived from an EMBL/GenBank/DDBJ whole genome shotgun (WGS) entry which is preliminary data.</text>
</comment>
<keyword evidence="3" id="KW-1133">Transmembrane helix</keyword>
<protein>
    <submittedName>
        <fullName evidence="7">TonB family protein</fullName>
    </submittedName>
</protein>
<accession>A0A562N7V7</accession>
<dbReference type="Gene3D" id="3.30.1150.10">
    <property type="match status" value="1"/>
</dbReference>
<dbReference type="EMBL" id="VLKU01000016">
    <property type="protein sequence ID" value="TWI28180.1"/>
    <property type="molecule type" value="Genomic_DNA"/>
</dbReference>
<dbReference type="GO" id="GO:0055085">
    <property type="term" value="P:transmembrane transport"/>
    <property type="evidence" value="ECO:0007669"/>
    <property type="project" value="InterPro"/>
</dbReference>
<proteinExistence type="predicted"/>
<dbReference type="NCBIfam" id="TIGR01352">
    <property type="entry name" value="tonB_Cterm"/>
    <property type="match status" value="1"/>
</dbReference>
<evidence type="ECO:0000256" key="1">
    <source>
        <dbReference type="ARBA" id="ARBA00004167"/>
    </source>
</evidence>
<keyword evidence="2" id="KW-0812">Transmembrane</keyword>
<keyword evidence="8" id="KW-1185">Reference proteome</keyword>
<dbReference type="PROSITE" id="PS52015">
    <property type="entry name" value="TONB_CTD"/>
    <property type="match status" value="1"/>
</dbReference>
<evidence type="ECO:0000256" key="5">
    <source>
        <dbReference type="SAM" id="SignalP"/>
    </source>
</evidence>
<evidence type="ECO:0000256" key="2">
    <source>
        <dbReference type="ARBA" id="ARBA00022692"/>
    </source>
</evidence>
<dbReference type="GO" id="GO:0016020">
    <property type="term" value="C:membrane"/>
    <property type="evidence" value="ECO:0007669"/>
    <property type="project" value="UniProtKB-SubCell"/>
</dbReference>
<feature type="chain" id="PRO_5021743334" evidence="5">
    <location>
        <begin position="24"/>
        <end position="133"/>
    </location>
</feature>
<sequence>MLRTIFLSLCLSLPVLLPAASFAQQKSWSGTAEPRNEKEWIRAVQLRVNANAVNSFMTNRLAGTGRAKGVAALTVEIASDGQIKAVSIRTSSGSEEVDESLRRGVMALPQMPRFTPDMQGDSIALVIPFALHG</sequence>